<evidence type="ECO:0000259" key="3">
    <source>
        <dbReference type="PROSITE" id="PS50937"/>
    </source>
</evidence>
<dbReference type="InterPro" id="IPR009061">
    <property type="entry name" value="DNA-bd_dom_put_sf"/>
</dbReference>
<accession>A0A4Q7JC05</accession>
<evidence type="ECO:0000256" key="2">
    <source>
        <dbReference type="SAM" id="MobiDB-lite"/>
    </source>
</evidence>
<reference evidence="4 5" key="1">
    <citation type="submission" date="2019-02" db="EMBL/GenBank/DDBJ databases">
        <title>Draft genome sequence of Amycolatopsis sp. 8-3EHSu isolated from roots of Suaeda maritima.</title>
        <authorList>
            <person name="Duangmal K."/>
            <person name="Chantavorakit T."/>
        </authorList>
    </citation>
    <scope>NUCLEOTIDE SEQUENCE [LARGE SCALE GENOMIC DNA]</scope>
    <source>
        <strain evidence="4 5">8-3EHSu</strain>
    </source>
</reference>
<feature type="domain" description="HTH merR-type" evidence="3">
    <location>
        <begin position="93"/>
        <end position="162"/>
    </location>
</feature>
<dbReference type="PROSITE" id="PS50937">
    <property type="entry name" value="HTH_MERR_2"/>
    <property type="match status" value="1"/>
</dbReference>
<dbReference type="Gene3D" id="1.10.1660.10">
    <property type="match status" value="1"/>
</dbReference>
<keyword evidence="5" id="KW-1185">Reference proteome</keyword>
<dbReference type="InterPro" id="IPR047057">
    <property type="entry name" value="MerR_fam"/>
</dbReference>
<dbReference type="InterPro" id="IPR000551">
    <property type="entry name" value="MerR-type_HTH_dom"/>
</dbReference>
<gene>
    <name evidence="4" type="ORF">EWH70_08560</name>
</gene>
<dbReference type="Proteomes" id="UP000292003">
    <property type="component" value="Unassembled WGS sequence"/>
</dbReference>
<sequence length="421" mass="44893">MTASDYRTFAVLATPFGATAVTLEARQYLFKRSGPIQPLGIPRLCEVAHRLRLPSPGVAGILGRVGSESGSAPPADAQAPAVSRHSADGGEPTLPVASVARRLGVAPSTLRTWDRRYGLGPSRHTDGRHRRYGPSDIGRLELMQQALLRGCSTAEAARYALDRMPKRDTPPVPVDRSRRQARQAPPPHTSVRVDTPDGAVLLPAEEDQSAGHSRLARRLSTAALAMDSRAVQRILTETIESAGVLTGWEEVVAPVLSALGTHRRGGVVPAGGAEVEHLLGEAVLSALIRSTPPPAEPRNHRPVLLGQVPEERDGLPLYAFAAGLAERGIHAQLFGNPLPPDVLAVAVRRSSPAAVVLWARRPGADPRLFARVSRGRQRGRLFACGPGWDPAALPAKVELLGDLRAAVDRVEYVLLGGSRTE</sequence>
<dbReference type="AlphaFoldDB" id="A0A4Q7JC05"/>
<proteinExistence type="predicted"/>
<evidence type="ECO:0000256" key="1">
    <source>
        <dbReference type="ARBA" id="ARBA00023125"/>
    </source>
</evidence>
<dbReference type="EMBL" id="SFCC01000004">
    <property type="protein sequence ID" value="RZQ64043.1"/>
    <property type="molecule type" value="Genomic_DNA"/>
</dbReference>
<dbReference type="SMART" id="SM00422">
    <property type="entry name" value="HTH_MERR"/>
    <property type="match status" value="1"/>
</dbReference>
<comment type="caution">
    <text evidence="4">The sequence shown here is derived from an EMBL/GenBank/DDBJ whole genome shotgun (WGS) entry which is preliminary data.</text>
</comment>
<organism evidence="4 5">
    <name type="scientific">Amycolatopsis suaedae</name>
    <dbReference type="NCBI Taxonomy" id="2510978"/>
    <lineage>
        <taxon>Bacteria</taxon>
        <taxon>Bacillati</taxon>
        <taxon>Actinomycetota</taxon>
        <taxon>Actinomycetes</taxon>
        <taxon>Pseudonocardiales</taxon>
        <taxon>Pseudonocardiaceae</taxon>
        <taxon>Amycolatopsis</taxon>
    </lineage>
</organism>
<evidence type="ECO:0000313" key="4">
    <source>
        <dbReference type="EMBL" id="RZQ64043.1"/>
    </source>
</evidence>
<feature type="compositionally biased region" description="Basic and acidic residues" evidence="2">
    <location>
        <begin position="160"/>
        <end position="169"/>
    </location>
</feature>
<dbReference type="PANTHER" id="PTHR30204:SF97">
    <property type="entry name" value="MERR FAMILY REGULATORY PROTEIN"/>
    <property type="match status" value="1"/>
</dbReference>
<dbReference type="GO" id="GO:0003677">
    <property type="term" value="F:DNA binding"/>
    <property type="evidence" value="ECO:0007669"/>
    <property type="project" value="UniProtKB-KW"/>
</dbReference>
<dbReference type="Gene3D" id="3.40.50.280">
    <property type="entry name" value="Cobalamin-binding domain"/>
    <property type="match status" value="1"/>
</dbReference>
<feature type="region of interest" description="Disordered" evidence="2">
    <location>
        <begin position="160"/>
        <end position="197"/>
    </location>
</feature>
<keyword evidence="1" id="KW-0238">DNA-binding</keyword>
<feature type="region of interest" description="Disordered" evidence="2">
    <location>
        <begin position="65"/>
        <end position="94"/>
    </location>
</feature>
<protein>
    <submittedName>
        <fullName evidence="4">MerR family transcriptional regulator</fullName>
    </submittedName>
</protein>
<dbReference type="OrthoDB" id="9800334at2"/>
<dbReference type="SUPFAM" id="SSF46955">
    <property type="entry name" value="Putative DNA-binding domain"/>
    <property type="match status" value="1"/>
</dbReference>
<name>A0A4Q7JC05_9PSEU</name>
<dbReference type="PANTHER" id="PTHR30204">
    <property type="entry name" value="REDOX-CYCLING DRUG-SENSING TRANSCRIPTIONAL ACTIVATOR SOXR"/>
    <property type="match status" value="1"/>
</dbReference>
<evidence type="ECO:0000313" key="5">
    <source>
        <dbReference type="Proteomes" id="UP000292003"/>
    </source>
</evidence>
<dbReference type="GO" id="GO:0003700">
    <property type="term" value="F:DNA-binding transcription factor activity"/>
    <property type="evidence" value="ECO:0007669"/>
    <property type="project" value="InterPro"/>
</dbReference>
<dbReference type="Pfam" id="PF13411">
    <property type="entry name" value="MerR_1"/>
    <property type="match status" value="1"/>
</dbReference>